<dbReference type="PANTHER" id="PTHR21576:SF122">
    <property type="entry name" value="MFS TRANSPORTER"/>
    <property type="match status" value="1"/>
</dbReference>
<keyword evidence="4" id="KW-0472">Membrane</keyword>
<feature type="region of interest" description="Disordered" evidence="5">
    <location>
        <begin position="37"/>
        <end position="58"/>
    </location>
</feature>
<organism evidence="6 7">
    <name type="scientific">Morella rubra</name>
    <name type="common">Chinese bayberry</name>
    <dbReference type="NCBI Taxonomy" id="262757"/>
    <lineage>
        <taxon>Eukaryota</taxon>
        <taxon>Viridiplantae</taxon>
        <taxon>Streptophyta</taxon>
        <taxon>Embryophyta</taxon>
        <taxon>Tracheophyta</taxon>
        <taxon>Spermatophyta</taxon>
        <taxon>Magnoliopsida</taxon>
        <taxon>eudicotyledons</taxon>
        <taxon>Gunneridae</taxon>
        <taxon>Pentapetalae</taxon>
        <taxon>rosids</taxon>
        <taxon>fabids</taxon>
        <taxon>Fagales</taxon>
        <taxon>Myricaceae</taxon>
        <taxon>Morella</taxon>
    </lineage>
</organism>
<dbReference type="Proteomes" id="UP000516437">
    <property type="component" value="Chromosome 4"/>
</dbReference>
<evidence type="ECO:0000256" key="3">
    <source>
        <dbReference type="ARBA" id="ARBA00022989"/>
    </source>
</evidence>
<evidence type="ECO:0000313" key="7">
    <source>
        <dbReference type="Proteomes" id="UP000516437"/>
    </source>
</evidence>
<comment type="caution">
    <text evidence="6">The sequence shown here is derived from an EMBL/GenBank/DDBJ whole genome shotgun (WGS) entry which is preliminary data.</text>
</comment>
<evidence type="ECO:0000256" key="4">
    <source>
        <dbReference type="ARBA" id="ARBA00023136"/>
    </source>
</evidence>
<keyword evidence="2" id="KW-0812">Transmembrane</keyword>
<reference evidence="6 7" key="1">
    <citation type="journal article" date="2019" name="Plant Biotechnol. J.">
        <title>The red bayberry genome and genetic basis of sex determination.</title>
        <authorList>
            <person name="Jia H.M."/>
            <person name="Jia H.J."/>
            <person name="Cai Q.L."/>
            <person name="Wang Y."/>
            <person name="Zhao H.B."/>
            <person name="Yang W.F."/>
            <person name="Wang G.Y."/>
            <person name="Li Y.H."/>
            <person name="Zhan D.L."/>
            <person name="Shen Y.T."/>
            <person name="Niu Q.F."/>
            <person name="Chang L."/>
            <person name="Qiu J."/>
            <person name="Zhao L."/>
            <person name="Xie H.B."/>
            <person name="Fu W.Y."/>
            <person name="Jin J."/>
            <person name="Li X.W."/>
            <person name="Jiao Y."/>
            <person name="Zhou C.C."/>
            <person name="Tu T."/>
            <person name="Chai C.Y."/>
            <person name="Gao J.L."/>
            <person name="Fan L.J."/>
            <person name="van de Weg E."/>
            <person name="Wang J.Y."/>
            <person name="Gao Z.S."/>
        </authorList>
    </citation>
    <scope>NUCLEOTIDE SEQUENCE [LARGE SCALE GENOMIC DNA]</scope>
    <source>
        <tissue evidence="6">Leaves</tissue>
    </source>
</reference>
<dbReference type="OrthoDB" id="1934380at2759"/>
<name>A0A6A1VUA7_9ROSI</name>
<evidence type="ECO:0000256" key="1">
    <source>
        <dbReference type="ARBA" id="ARBA00004141"/>
    </source>
</evidence>
<sequence length="128" mass="13947">MVIREELNIWKGKGNALNDPTRVTIVAKSPPVLEQTPLSPVEAQASKQMPDSCKSNIFKPPDRSGEDCTILQAIFSTEMLILFVAATCGTDETLTAIDNLGQVCKSLGYPTPIITTFMSLVSIWNYLG</sequence>
<proteinExistence type="predicted"/>
<keyword evidence="3" id="KW-1133">Transmembrane helix</keyword>
<dbReference type="AlphaFoldDB" id="A0A6A1VUA7"/>
<accession>A0A6A1VUA7</accession>
<keyword evidence="7" id="KW-1185">Reference proteome</keyword>
<gene>
    <name evidence="6" type="ORF">CJ030_MR4G023076</name>
</gene>
<dbReference type="PANTHER" id="PTHR21576">
    <property type="entry name" value="UNCHARACTERIZED NODULIN-LIKE PROTEIN"/>
    <property type="match status" value="1"/>
</dbReference>
<evidence type="ECO:0000256" key="5">
    <source>
        <dbReference type="SAM" id="MobiDB-lite"/>
    </source>
</evidence>
<dbReference type="GO" id="GO:0016020">
    <property type="term" value="C:membrane"/>
    <property type="evidence" value="ECO:0007669"/>
    <property type="project" value="UniProtKB-SubCell"/>
</dbReference>
<protein>
    <submittedName>
        <fullName evidence="6">Uncharacterized protein</fullName>
    </submittedName>
</protein>
<evidence type="ECO:0000313" key="6">
    <source>
        <dbReference type="EMBL" id="KAB1216511.1"/>
    </source>
</evidence>
<evidence type="ECO:0000256" key="2">
    <source>
        <dbReference type="ARBA" id="ARBA00022692"/>
    </source>
</evidence>
<dbReference type="EMBL" id="RXIC02000022">
    <property type="protein sequence ID" value="KAB1216511.1"/>
    <property type="molecule type" value="Genomic_DNA"/>
</dbReference>
<feature type="compositionally biased region" description="Polar residues" evidence="5">
    <location>
        <begin position="45"/>
        <end position="55"/>
    </location>
</feature>
<comment type="subcellular location">
    <subcellularLocation>
        <location evidence="1">Membrane</location>
        <topology evidence="1">Multi-pass membrane protein</topology>
    </subcellularLocation>
</comment>